<protein>
    <recommendedName>
        <fullName evidence="5">Glycoprotein</fullName>
    </recommendedName>
</protein>
<organism evidence="3 4">
    <name type="scientific">Nonomuraea muscovyensis</name>
    <dbReference type="NCBI Taxonomy" id="1124761"/>
    <lineage>
        <taxon>Bacteria</taxon>
        <taxon>Bacillati</taxon>
        <taxon>Actinomycetota</taxon>
        <taxon>Actinomycetes</taxon>
        <taxon>Streptosporangiales</taxon>
        <taxon>Streptosporangiaceae</taxon>
        <taxon>Nonomuraea</taxon>
    </lineage>
</organism>
<keyword evidence="1" id="KW-1133">Transmembrane helix</keyword>
<dbReference type="RefSeq" id="WP_185083916.1">
    <property type="nucleotide sequence ID" value="NZ_JACHJB010000001.1"/>
</dbReference>
<feature type="transmembrane region" description="Helical" evidence="1">
    <location>
        <begin position="677"/>
        <end position="702"/>
    </location>
</feature>
<dbReference type="InterPro" id="IPR046112">
    <property type="entry name" value="DUF6049"/>
</dbReference>
<evidence type="ECO:0000256" key="1">
    <source>
        <dbReference type="SAM" id="Phobius"/>
    </source>
</evidence>
<evidence type="ECO:0008006" key="5">
    <source>
        <dbReference type="Google" id="ProtNLM"/>
    </source>
</evidence>
<name>A0A7X0C2U2_9ACTN</name>
<sequence>MIRKATLLAVLSIASLAPMVATTPGTAAATTRTSTAVSTTSTTVNTAVSARQGLTLTVSAITPEWAKGQADVIKISGTIRNDTGAELPQLLVRLRYAPQRFADRAALETYQADQTDATLPGSVSSQSSVSIPTLAAGASTPWEFTLTPAQLQLASFGAYPIAVEVQQQGWRRLAVQRTFLTYAPPTQPKLPRNRLAVVLPVIDQPHRADDGTFADDELSAALTGKGRLADLARIAKTAPKTVTWFVEPSLLDDANAMVKGYRVTAKNGEATRPASPEAAQWLADMRSALATSPVVATPYADPDVTALVHQGLDALTGRALELGAQKAGELLKPGVQAAVNWPAAGRIDADALDALAVGKGSAQVRKVLLNSTNLPLQTPVTVTPDAATTLDTVNGPVTALVADPVLSRAFEPGASSSTVLSKQRFIAETAMIAAEPGQTAPRSLVVAPSRRWDPNPTLVSGLLKTAGGLPWLTLTPLDSVKPAKTRVPRAGLTYTDADRKEELGAKYLTPVKTAWEKAQLTSLITTDKRVSSFDAAVLRSASSAWRNQTRAGRAVTKLVDGKVQATMNKVSITGADPDWLLTLAGSNGVVPISVKNTMPAQVTVDVEVTSNNPRLLRVEPQPSNRLVIGGDGQSGTLQVPLTASPRGSGDATVTVQLKTSDGRPYGKPVKLTIRTTGYTGVALVIVGAALTVMMAAVVTRVLRRRSQRRLARAARTRESETV</sequence>
<keyword evidence="1" id="KW-0472">Membrane</keyword>
<evidence type="ECO:0000313" key="4">
    <source>
        <dbReference type="Proteomes" id="UP000583800"/>
    </source>
</evidence>
<feature type="chain" id="PRO_5030641197" description="Glycoprotein" evidence="2">
    <location>
        <begin position="30"/>
        <end position="722"/>
    </location>
</feature>
<keyword evidence="1" id="KW-0812">Transmembrane</keyword>
<reference evidence="3 4" key="1">
    <citation type="submission" date="2020-08" db="EMBL/GenBank/DDBJ databases">
        <title>Sequencing the genomes of 1000 actinobacteria strains.</title>
        <authorList>
            <person name="Klenk H.-P."/>
        </authorList>
    </citation>
    <scope>NUCLEOTIDE SEQUENCE [LARGE SCALE GENOMIC DNA]</scope>
    <source>
        <strain evidence="3 4">DSM 45913</strain>
    </source>
</reference>
<gene>
    <name evidence="3" type="ORF">FHU36_002570</name>
</gene>
<dbReference type="EMBL" id="JACHJB010000001">
    <property type="protein sequence ID" value="MBB6346061.1"/>
    <property type="molecule type" value="Genomic_DNA"/>
</dbReference>
<keyword evidence="4" id="KW-1185">Reference proteome</keyword>
<accession>A0A7X0C2U2</accession>
<evidence type="ECO:0000313" key="3">
    <source>
        <dbReference type="EMBL" id="MBB6346061.1"/>
    </source>
</evidence>
<proteinExistence type="predicted"/>
<feature type="signal peptide" evidence="2">
    <location>
        <begin position="1"/>
        <end position="29"/>
    </location>
</feature>
<comment type="caution">
    <text evidence="3">The sequence shown here is derived from an EMBL/GenBank/DDBJ whole genome shotgun (WGS) entry which is preliminary data.</text>
</comment>
<dbReference type="Proteomes" id="UP000583800">
    <property type="component" value="Unassembled WGS sequence"/>
</dbReference>
<keyword evidence="2" id="KW-0732">Signal</keyword>
<dbReference type="AlphaFoldDB" id="A0A7X0C2U2"/>
<dbReference type="Pfam" id="PF19516">
    <property type="entry name" value="DUF6049"/>
    <property type="match status" value="1"/>
</dbReference>
<evidence type="ECO:0000256" key="2">
    <source>
        <dbReference type="SAM" id="SignalP"/>
    </source>
</evidence>